<accession>A0ABT2J7R6</accession>
<gene>
    <name evidence="2" type="ORF">JT362_12315</name>
</gene>
<feature type="compositionally biased region" description="Basic residues" evidence="1">
    <location>
        <begin position="33"/>
        <end position="47"/>
    </location>
</feature>
<feature type="region of interest" description="Disordered" evidence="1">
    <location>
        <begin position="1"/>
        <end position="56"/>
    </location>
</feature>
<evidence type="ECO:0000256" key="1">
    <source>
        <dbReference type="SAM" id="MobiDB-lite"/>
    </source>
</evidence>
<protein>
    <submittedName>
        <fullName evidence="2">Uncharacterized protein</fullName>
    </submittedName>
</protein>
<evidence type="ECO:0000313" key="2">
    <source>
        <dbReference type="EMBL" id="MCT2583904.1"/>
    </source>
</evidence>
<comment type="caution">
    <text evidence="2">The sequence shown here is derived from an EMBL/GenBank/DDBJ whole genome shotgun (WGS) entry which is preliminary data.</text>
</comment>
<proteinExistence type="predicted"/>
<dbReference type="EMBL" id="JAFFZE010000010">
    <property type="protein sequence ID" value="MCT2583904.1"/>
    <property type="molecule type" value="Genomic_DNA"/>
</dbReference>
<keyword evidence="3" id="KW-1185">Reference proteome</keyword>
<sequence length="56" mass="6303">MPDSTAYSMSDARRAEAEDAPYAEVDELESARPPRHAPPRPARRRGRPTGDTHEDR</sequence>
<organism evidence="2 3">
    <name type="scientific">Actinophytocola gossypii</name>
    <dbReference type="NCBI Taxonomy" id="2812003"/>
    <lineage>
        <taxon>Bacteria</taxon>
        <taxon>Bacillati</taxon>
        <taxon>Actinomycetota</taxon>
        <taxon>Actinomycetes</taxon>
        <taxon>Pseudonocardiales</taxon>
        <taxon>Pseudonocardiaceae</taxon>
    </lineage>
</organism>
<name>A0ABT2J7R6_9PSEU</name>
<evidence type="ECO:0000313" key="3">
    <source>
        <dbReference type="Proteomes" id="UP001156441"/>
    </source>
</evidence>
<reference evidence="2 3" key="1">
    <citation type="submission" date="2021-02" db="EMBL/GenBank/DDBJ databases">
        <title>Actinophytocola xerophila sp. nov., isolated from soil of cotton cropping field.</title>
        <authorList>
            <person name="Huang R."/>
            <person name="Chen X."/>
            <person name="Ge X."/>
            <person name="Liu W."/>
        </authorList>
    </citation>
    <scope>NUCLEOTIDE SEQUENCE [LARGE SCALE GENOMIC DNA]</scope>
    <source>
        <strain evidence="2 3">S1-96</strain>
    </source>
</reference>
<feature type="compositionally biased region" description="Acidic residues" evidence="1">
    <location>
        <begin position="18"/>
        <end position="28"/>
    </location>
</feature>
<dbReference type="RefSeq" id="WP_260191282.1">
    <property type="nucleotide sequence ID" value="NZ_JAFFZE010000010.1"/>
</dbReference>
<dbReference type="Proteomes" id="UP001156441">
    <property type="component" value="Unassembled WGS sequence"/>
</dbReference>